<proteinExistence type="predicted"/>
<evidence type="ECO:0000313" key="2">
    <source>
        <dbReference type="WBParaSite" id="ES5_v2.g20014.t1"/>
    </source>
</evidence>
<sequence>MPILLSNCFTAESEGSIAAAGAAFSFFLLNFFNNGIASIPPKLGVLKILLEEEEEDCEAAAAAAVFAADKEEEEVAVAVAVVLVVAAAAVVVVVVGAPGGVGSICRRQKGNTHEILSPLAFFA</sequence>
<name>A0AC34FRM2_9BILA</name>
<dbReference type="WBParaSite" id="ES5_v2.g20014.t1">
    <property type="protein sequence ID" value="ES5_v2.g20014.t1"/>
    <property type="gene ID" value="ES5_v2.g20014"/>
</dbReference>
<protein>
    <submittedName>
        <fullName evidence="2">Uncharacterized protein</fullName>
    </submittedName>
</protein>
<evidence type="ECO:0000313" key="1">
    <source>
        <dbReference type="Proteomes" id="UP000887579"/>
    </source>
</evidence>
<reference evidence="2" key="1">
    <citation type="submission" date="2022-11" db="UniProtKB">
        <authorList>
            <consortium name="WormBaseParasite"/>
        </authorList>
    </citation>
    <scope>IDENTIFICATION</scope>
</reference>
<organism evidence="1 2">
    <name type="scientific">Panagrolaimus sp. ES5</name>
    <dbReference type="NCBI Taxonomy" id="591445"/>
    <lineage>
        <taxon>Eukaryota</taxon>
        <taxon>Metazoa</taxon>
        <taxon>Ecdysozoa</taxon>
        <taxon>Nematoda</taxon>
        <taxon>Chromadorea</taxon>
        <taxon>Rhabditida</taxon>
        <taxon>Tylenchina</taxon>
        <taxon>Panagrolaimomorpha</taxon>
        <taxon>Panagrolaimoidea</taxon>
        <taxon>Panagrolaimidae</taxon>
        <taxon>Panagrolaimus</taxon>
    </lineage>
</organism>
<dbReference type="Proteomes" id="UP000887579">
    <property type="component" value="Unplaced"/>
</dbReference>
<accession>A0AC34FRM2</accession>